<dbReference type="AlphaFoldDB" id="A0A6V7US51"/>
<organism evidence="1 2">
    <name type="scientific">Meloidogyne enterolobii</name>
    <name type="common">Root-knot nematode worm</name>
    <name type="synonym">Meloidogyne mayaguensis</name>
    <dbReference type="NCBI Taxonomy" id="390850"/>
    <lineage>
        <taxon>Eukaryota</taxon>
        <taxon>Metazoa</taxon>
        <taxon>Ecdysozoa</taxon>
        <taxon>Nematoda</taxon>
        <taxon>Chromadorea</taxon>
        <taxon>Rhabditida</taxon>
        <taxon>Tylenchina</taxon>
        <taxon>Tylenchomorpha</taxon>
        <taxon>Tylenchoidea</taxon>
        <taxon>Meloidogynidae</taxon>
        <taxon>Meloidogyninae</taxon>
        <taxon>Meloidogyne</taxon>
    </lineage>
</organism>
<reference evidence="1 2" key="1">
    <citation type="submission" date="2020-08" db="EMBL/GenBank/DDBJ databases">
        <authorList>
            <person name="Koutsovoulos G."/>
            <person name="Danchin GJ E."/>
        </authorList>
    </citation>
    <scope>NUCLEOTIDE SEQUENCE [LARGE SCALE GENOMIC DNA]</scope>
</reference>
<dbReference type="EMBL" id="CAJEWN010000096">
    <property type="protein sequence ID" value="CAD2163135.1"/>
    <property type="molecule type" value="Genomic_DNA"/>
</dbReference>
<evidence type="ECO:0000313" key="2">
    <source>
        <dbReference type="Proteomes" id="UP000580250"/>
    </source>
</evidence>
<evidence type="ECO:0000313" key="1">
    <source>
        <dbReference type="EMBL" id="CAD2163135.1"/>
    </source>
</evidence>
<accession>A0A6V7US51</accession>
<comment type="caution">
    <text evidence="1">The sequence shown here is derived from an EMBL/GenBank/DDBJ whole genome shotgun (WGS) entry which is preliminary data.</text>
</comment>
<gene>
    <name evidence="1" type="ORF">MENT_LOCUS15820</name>
</gene>
<proteinExistence type="predicted"/>
<dbReference type="Proteomes" id="UP000580250">
    <property type="component" value="Unassembled WGS sequence"/>
</dbReference>
<name>A0A6V7US51_MELEN</name>
<sequence length="42" mass="4980">MQICRKNSRFPKNTNHQPSKINLIKLCSGFAIYNRLRISQIF</sequence>
<protein>
    <submittedName>
        <fullName evidence="1">Uncharacterized protein</fullName>
    </submittedName>
</protein>